<dbReference type="InterPro" id="IPR036188">
    <property type="entry name" value="FAD/NAD-bd_sf"/>
</dbReference>
<evidence type="ECO:0000256" key="2">
    <source>
        <dbReference type="ARBA" id="ARBA00022630"/>
    </source>
</evidence>
<dbReference type="EMBL" id="BONQ01000010">
    <property type="protein sequence ID" value="GIG42250.1"/>
    <property type="molecule type" value="Genomic_DNA"/>
</dbReference>
<sequence length="335" mass="35171">MLVVGGGYGGIAVAKALDDIADVTVIEPRDTFVHHVAALRAVVDPDWVERIFLPFDRLLTRGRFVRDRMVRVDGTRVELASGGSLTGDHVVVATGTGYPYPAKLDLPDSATAKARLRATHAELAGADRVLLLGAGPVGLEFAGEIAAAWPTKRVTVADPSPVLLPGGYPDEFRAEVHRQLDELGVRLLLGTTVPQPPTPPGQAGGFSAGGIEADIWFRCHGAQPRPSLAVDPHLRVHGQPGQWAVGDVTDVPESKMARLAQAHGEVVAANIRAVLTGGDLTVHEPAPDMLMLPLGPKAGAGYGPDFGVLGAATTADIKSGDLFVGYYRAVLNLNP</sequence>
<dbReference type="Gene3D" id="3.50.50.100">
    <property type="match status" value="1"/>
</dbReference>
<feature type="domain" description="FAD/NAD(P)-binding" evidence="5">
    <location>
        <begin position="2"/>
        <end position="254"/>
    </location>
</feature>
<dbReference type="GO" id="GO:0005737">
    <property type="term" value="C:cytoplasm"/>
    <property type="evidence" value="ECO:0007669"/>
    <property type="project" value="TreeGrafter"/>
</dbReference>
<dbReference type="GO" id="GO:0050660">
    <property type="term" value="F:flavin adenine dinucleotide binding"/>
    <property type="evidence" value="ECO:0007669"/>
    <property type="project" value="TreeGrafter"/>
</dbReference>
<keyword evidence="7" id="KW-1185">Reference proteome</keyword>
<dbReference type="PRINTS" id="PR00368">
    <property type="entry name" value="FADPNR"/>
</dbReference>
<evidence type="ECO:0000313" key="7">
    <source>
        <dbReference type="Proteomes" id="UP000660611"/>
    </source>
</evidence>
<gene>
    <name evidence="6" type="ORF">Dsi01nite_002910</name>
</gene>
<comment type="caution">
    <text evidence="6">The sequence shown here is derived from an EMBL/GenBank/DDBJ whole genome shotgun (WGS) entry which is preliminary data.</text>
</comment>
<keyword evidence="4" id="KW-0560">Oxidoreductase</keyword>
<accession>A0A919U801</accession>
<comment type="similarity">
    <text evidence="1">Belongs to the FAD-dependent oxidoreductase family.</text>
</comment>
<proteinExistence type="inferred from homology"/>
<dbReference type="PANTHER" id="PTHR43735">
    <property type="entry name" value="APOPTOSIS-INDUCING FACTOR 1"/>
    <property type="match status" value="1"/>
</dbReference>
<dbReference type="InterPro" id="IPR023753">
    <property type="entry name" value="FAD/NAD-binding_dom"/>
</dbReference>
<reference evidence="6" key="1">
    <citation type="submission" date="2021-01" db="EMBL/GenBank/DDBJ databases">
        <title>Whole genome shotgun sequence of Dactylosporangium siamense NBRC 106093.</title>
        <authorList>
            <person name="Komaki H."/>
            <person name="Tamura T."/>
        </authorList>
    </citation>
    <scope>NUCLEOTIDE SEQUENCE</scope>
    <source>
        <strain evidence="6">NBRC 106093</strain>
    </source>
</reference>
<organism evidence="6 7">
    <name type="scientific">Dactylosporangium siamense</name>
    <dbReference type="NCBI Taxonomy" id="685454"/>
    <lineage>
        <taxon>Bacteria</taxon>
        <taxon>Bacillati</taxon>
        <taxon>Actinomycetota</taxon>
        <taxon>Actinomycetes</taxon>
        <taxon>Micromonosporales</taxon>
        <taxon>Micromonosporaceae</taxon>
        <taxon>Dactylosporangium</taxon>
    </lineage>
</organism>
<keyword evidence="2" id="KW-0285">Flavoprotein</keyword>
<evidence type="ECO:0000256" key="1">
    <source>
        <dbReference type="ARBA" id="ARBA00006442"/>
    </source>
</evidence>
<dbReference type="PANTHER" id="PTHR43735:SF3">
    <property type="entry name" value="FERROPTOSIS SUPPRESSOR PROTEIN 1"/>
    <property type="match status" value="1"/>
</dbReference>
<dbReference type="AlphaFoldDB" id="A0A919U801"/>
<dbReference type="SUPFAM" id="SSF51905">
    <property type="entry name" value="FAD/NAD(P)-binding domain"/>
    <property type="match status" value="1"/>
</dbReference>
<evidence type="ECO:0000256" key="4">
    <source>
        <dbReference type="ARBA" id="ARBA00023002"/>
    </source>
</evidence>
<dbReference type="Pfam" id="PF07992">
    <property type="entry name" value="Pyr_redox_2"/>
    <property type="match status" value="1"/>
</dbReference>
<evidence type="ECO:0000256" key="3">
    <source>
        <dbReference type="ARBA" id="ARBA00022827"/>
    </source>
</evidence>
<evidence type="ECO:0000259" key="5">
    <source>
        <dbReference type="Pfam" id="PF07992"/>
    </source>
</evidence>
<evidence type="ECO:0000313" key="6">
    <source>
        <dbReference type="EMBL" id="GIG42250.1"/>
    </source>
</evidence>
<keyword evidence="3" id="KW-0274">FAD</keyword>
<dbReference type="GO" id="GO:0004174">
    <property type="term" value="F:electron-transferring-flavoprotein dehydrogenase activity"/>
    <property type="evidence" value="ECO:0007669"/>
    <property type="project" value="TreeGrafter"/>
</dbReference>
<protein>
    <recommendedName>
        <fullName evidence="5">FAD/NAD(P)-binding domain-containing protein</fullName>
    </recommendedName>
</protein>
<name>A0A919U801_9ACTN</name>
<dbReference type="Proteomes" id="UP000660611">
    <property type="component" value="Unassembled WGS sequence"/>
</dbReference>